<keyword evidence="7" id="KW-0539">Nucleus</keyword>
<gene>
    <name evidence="9" type="ORF">CcCBS67573_g04060</name>
</gene>
<protein>
    <recommendedName>
        <fullName evidence="3">rRNA-processing protein EFG1</fullName>
    </recommendedName>
    <alternativeName>
        <fullName evidence="4">rRNA-processing protein efg1</fullName>
    </alternativeName>
</protein>
<evidence type="ECO:0000256" key="2">
    <source>
        <dbReference type="ARBA" id="ARBA00006916"/>
    </source>
</evidence>
<comment type="subcellular location">
    <subcellularLocation>
        <location evidence="1">Nucleus</location>
        <location evidence="1">Nucleolus</location>
    </subcellularLocation>
</comment>
<evidence type="ECO:0000256" key="8">
    <source>
        <dbReference type="SAM" id="MobiDB-lite"/>
    </source>
</evidence>
<name>A0A507FHX7_9FUNG</name>
<evidence type="ECO:0000256" key="7">
    <source>
        <dbReference type="ARBA" id="ARBA00023242"/>
    </source>
</evidence>
<keyword evidence="10" id="KW-1185">Reference proteome</keyword>
<dbReference type="Pfam" id="PF10153">
    <property type="entry name" value="Efg1"/>
    <property type="match status" value="1"/>
</dbReference>
<accession>A0A507FHX7</accession>
<reference evidence="9 10" key="1">
    <citation type="journal article" date="2019" name="Sci. Rep.">
        <title>Comparative genomics of chytrid fungi reveal insights into the obligate biotrophic and pathogenic lifestyle of Synchytrium endobioticum.</title>
        <authorList>
            <person name="van de Vossenberg B.T.L.H."/>
            <person name="Warris S."/>
            <person name="Nguyen H.D.T."/>
            <person name="van Gent-Pelzer M.P.E."/>
            <person name="Joly D.L."/>
            <person name="van de Geest H.C."/>
            <person name="Bonants P.J.M."/>
            <person name="Smith D.S."/>
            <person name="Levesque C.A."/>
            <person name="van der Lee T.A.J."/>
        </authorList>
    </citation>
    <scope>NUCLEOTIDE SEQUENCE [LARGE SCALE GENOMIC DNA]</scope>
    <source>
        <strain evidence="9 10">CBS 675.73</strain>
    </source>
</reference>
<dbReference type="Proteomes" id="UP000320333">
    <property type="component" value="Unassembled WGS sequence"/>
</dbReference>
<dbReference type="GO" id="GO:0030688">
    <property type="term" value="C:preribosome, small subunit precursor"/>
    <property type="evidence" value="ECO:0007669"/>
    <property type="project" value="TreeGrafter"/>
</dbReference>
<comment type="caution">
    <text evidence="9">The sequence shown here is derived from an EMBL/GenBank/DDBJ whole genome shotgun (WGS) entry which is preliminary data.</text>
</comment>
<feature type="compositionally biased region" description="Low complexity" evidence="8">
    <location>
        <begin position="151"/>
        <end position="160"/>
    </location>
</feature>
<evidence type="ECO:0000256" key="5">
    <source>
        <dbReference type="ARBA" id="ARBA00022552"/>
    </source>
</evidence>
<sequence>MSQEQRNFKKIPKGKGTDGEGGISGIRKRLRDTERLLKRPNLQATAKQDLERRVKALNTELMLKQREANETEIMNKYKYIKHVERKKVLRKITKLEKSLAPPTDDSDDAPLDKDEKELLESELAEQRVNLAYIEFFPRDMKYVSLFPTTATPAETETSKSNSKKRKAASSDSLSADDLRASILKRVGDAVKSGEARKSGFGLRLADVLSADMQQAYLVQTRLVKKVKSAAAPESNDVPKTKGNKVETPGSSSKSLKSAKKIETHNKGRSNEAESEAEQEDDGNDDFFLSGDADVDEVVAPIEEINPDDFVVERAVKEKKPKGPERKNGGKKSK</sequence>
<feature type="compositionally biased region" description="Basic and acidic residues" evidence="8">
    <location>
        <begin position="310"/>
        <end position="327"/>
    </location>
</feature>
<dbReference type="EMBL" id="QEAP01000114">
    <property type="protein sequence ID" value="TPX74677.1"/>
    <property type="molecule type" value="Genomic_DNA"/>
</dbReference>
<feature type="compositionally biased region" description="Acidic residues" evidence="8">
    <location>
        <begin position="272"/>
        <end position="284"/>
    </location>
</feature>
<feature type="region of interest" description="Disordered" evidence="8">
    <location>
        <begin position="1"/>
        <end position="27"/>
    </location>
</feature>
<dbReference type="OrthoDB" id="47732at2759"/>
<dbReference type="InterPro" id="IPR019310">
    <property type="entry name" value="Efg1"/>
</dbReference>
<feature type="compositionally biased region" description="Basic and acidic residues" evidence="8">
    <location>
        <begin position="259"/>
        <end position="271"/>
    </location>
</feature>
<dbReference type="PANTHER" id="PTHR33911:SF1">
    <property type="entry name" value="RRNA-PROCESSING PROTEIN EFG1"/>
    <property type="match status" value="1"/>
</dbReference>
<comment type="similarity">
    <text evidence="2">Belongs to the EFG1 family.</text>
</comment>
<proteinExistence type="inferred from homology"/>
<dbReference type="GO" id="GO:0000462">
    <property type="term" value="P:maturation of SSU-rRNA from tricistronic rRNA transcript (SSU-rRNA, 5.8S rRNA, LSU-rRNA)"/>
    <property type="evidence" value="ECO:0007669"/>
    <property type="project" value="TreeGrafter"/>
</dbReference>
<evidence type="ECO:0000256" key="3">
    <source>
        <dbReference type="ARBA" id="ARBA00018689"/>
    </source>
</evidence>
<keyword evidence="6" id="KW-0175">Coiled coil</keyword>
<keyword evidence="5" id="KW-0698">rRNA processing</keyword>
<dbReference type="GO" id="GO:0005730">
    <property type="term" value="C:nucleolus"/>
    <property type="evidence" value="ECO:0007669"/>
    <property type="project" value="UniProtKB-SubCell"/>
</dbReference>
<evidence type="ECO:0000256" key="4">
    <source>
        <dbReference type="ARBA" id="ARBA00019827"/>
    </source>
</evidence>
<dbReference type="PANTHER" id="PTHR33911">
    <property type="entry name" value="RRNA-PROCESSING PROTEIN EFG1"/>
    <property type="match status" value="1"/>
</dbReference>
<dbReference type="STRING" id="246404.A0A507FHX7"/>
<organism evidence="9 10">
    <name type="scientific">Chytriomyces confervae</name>
    <dbReference type="NCBI Taxonomy" id="246404"/>
    <lineage>
        <taxon>Eukaryota</taxon>
        <taxon>Fungi</taxon>
        <taxon>Fungi incertae sedis</taxon>
        <taxon>Chytridiomycota</taxon>
        <taxon>Chytridiomycota incertae sedis</taxon>
        <taxon>Chytridiomycetes</taxon>
        <taxon>Chytridiales</taxon>
        <taxon>Chytriomycetaceae</taxon>
        <taxon>Chytriomyces</taxon>
    </lineage>
</organism>
<feature type="region of interest" description="Disordered" evidence="8">
    <location>
        <begin position="228"/>
        <end position="333"/>
    </location>
</feature>
<evidence type="ECO:0000256" key="6">
    <source>
        <dbReference type="ARBA" id="ARBA00023054"/>
    </source>
</evidence>
<dbReference type="InterPro" id="IPR050786">
    <property type="entry name" value="EFG1_rRNA-proc"/>
</dbReference>
<feature type="region of interest" description="Disordered" evidence="8">
    <location>
        <begin position="151"/>
        <end position="172"/>
    </location>
</feature>
<evidence type="ECO:0000313" key="9">
    <source>
        <dbReference type="EMBL" id="TPX74677.1"/>
    </source>
</evidence>
<evidence type="ECO:0000256" key="1">
    <source>
        <dbReference type="ARBA" id="ARBA00004604"/>
    </source>
</evidence>
<dbReference type="AlphaFoldDB" id="A0A507FHX7"/>
<evidence type="ECO:0000313" key="10">
    <source>
        <dbReference type="Proteomes" id="UP000320333"/>
    </source>
</evidence>